<dbReference type="HOGENOM" id="CLU_075813_2_0_6"/>
<dbReference type="AlphaFoldDB" id="A0A024HH68"/>
<reference evidence="2 3" key="2">
    <citation type="submission" date="2014-05" db="EMBL/GenBank/DDBJ databases">
        <title>Genome sequence of the 3-chlorobenzoate degrading bacterium Pseudomonas knackmussii B13 shows multiple evidence for horizontal gene transfer.</title>
        <authorList>
            <person name="Miyazaki R."/>
            <person name="Bertelli C."/>
            <person name="Falquet L."/>
            <person name="Robinson-Rechavi M."/>
            <person name="Gharib W."/>
            <person name="Roy S."/>
            <person name="Van der Meer J.R."/>
        </authorList>
    </citation>
    <scope>NUCLEOTIDE SEQUENCE [LARGE SCALE GENOMIC DNA]</scope>
    <source>
        <strain evidence="2 3">B13</strain>
    </source>
</reference>
<feature type="domain" description="Contractile injection system tube protein N-terminal" evidence="1">
    <location>
        <begin position="5"/>
        <end position="166"/>
    </location>
</feature>
<gene>
    <name evidence="2" type="ORF">PKB_2632</name>
</gene>
<dbReference type="Pfam" id="PF19266">
    <property type="entry name" value="CIS_tube"/>
    <property type="match status" value="1"/>
</dbReference>
<proteinExistence type="predicted"/>
<accession>A0A024HH68</accession>
<dbReference type="eggNOG" id="COG1652">
    <property type="taxonomic scope" value="Bacteria"/>
</dbReference>
<keyword evidence="3" id="KW-1185">Reference proteome</keyword>
<sequence length="235" mass="25490">MDGALLKLTIIPFEDSEGAMGPPAGPPFIVQFNPETYTDTTEFKYGPDEPPQGSAGSEAKFERVNPKKYSFELLLDGTGVSPAPPPAGALDAVAPSTGLSVVAQIELFKLTVGFAGNVHRPRFLMLVWGRLLVTTVLESYSVAYKLFSPAGLPLRASMSVTFREHTPKGFGELLKNLASPDIEHAHQVREGEHLSKLVYDVYKDPAHYLSVAEANQLDTVRRLAPGSALYLPPVR</sequence>
<evidence type="ECO:0000313" key="2">
    <source>
        <dbReference type="EMBL" id="CDF83979.1"/>
    </source>
</evidence>
<name>A0A024HH68_PSEKB</name>
<reference evidence="2 3" key="1">
    <citation type="submission" date="2013-03" db="EMBL/GenBank/DDBJ databases">
        <authorList>
            <person name="Linke B."/>
        </authorList>
    </citation>
    <scope>NUCLEOTIDE SEQUENCE [LARGE SCALE GENOMIC DNA]</scope>
    <source>
        <strain evidence="2 3">B13</strain>
    </source>
</reference>
<dbReference type="OrthoDB" id="9815939at2"/>
<dbReference type="STRING" id="1301098.PKB_2632"/>
<dbReference type="KEGG" id="pkc:PKB_2632"/>
<organism evidence="2 3">
    <name type="scientific">Pseudomonas knackmussii (strain DSM 6978 / CCUG 54928 / LMG 23759 / B13)</name>
    <dbReference type="NCBI Taxonomy" id="1301098"/>
    <lineage>
        <taxon>Bacteria</taxon>
        <taxon>Pseudomonadati</taxon>
        <taxon>Pseudomonadota</taxon>
        <taxon>Gammaproteobacteria</taxon>
        <taxon>Pseudomonadales</taxon>
        <taxon>Pseudomonadaceae</taxon>
        <taxon>Pseudomonas</taxon>
    </lineage>
</organism>
<dbReference type="PATRIC" id="fig|1301098.3.peg.2640"/>
<dbReference type="Proteomes" id="UP000025241">
    <property type="component" value="Chromosome I"/>
</dbReference>
<dbReference type="RefSeq" id="WP_043252297.1">
    <property type="nucleotide sequence ID" value="NZ_HG322950.1"/>
</dbReference>
<protein>
    <recommendedName>
        <fullName evidence="1">Contractile injection system tube protein N-terminal domain-containing protein</fullName>
    </recommendedName>
</protein>
<evidence type="ECO:0000259" key="1">
    <source>
        <dbReference type="Pfam" id="PF19266"/>
    </source>
</evidence>
<dbReference type="EMBL" id="HG322950">
    <property type="protein sequence ID" value="CDF83979.1"/>
    <property type="molecule type" value="Genomic_DNA"/>
</dbReference>
<dbReference type="InterPro" id="IPR045361">
    <property type="entry name" value="CIS_tube_prot_N"/>
</dbReference>
<evidence type="ECO:0000313" key="3">
    <source>
        <dbReference type="Proteomes" id="UP000025241"/>
    </source>
</evidence>